<sequence>MEINSTTSGQILANSLNEKGTVQPTYPEVTVNLGEQEKIRMQNDVTLETNLVELEAAVATLEPVNRDLNFQIDKNSAKTIVSVVDSESGDVIRQIPSEEFIKIAEKIKDMAENSELRSGILFNSEV</sequence>
<name>A0AA41X3A8_9ALTE</name>
<dbReference type="InterPro" id="IPR005186">
    <property type="entry name" value="FlaG"/>
</dbReference>
<dbReference type="PANTHER" id="PTHR37166">
    <property type="entry name" value="PROTEIN FLAG"/>
    <property type="match status" value="1"/>
</dbReference>
<keyword evidence="2" id="KW-1185">Reference proteome</keyword>
<organism evidence="1 2">
    <name type="scientific">Opacimonas viscosa</name>
    <dbReference type="NCBI Taxonomy" id="2961944"/>
    <lineage>
        <taxon>Bacteria</taxon>
        <taxon>Pseudomonadati</taxon>
        <taxon>Pseudomonadota</taxon>
        <taxon>Gammaproteobacteria</taxon>
        <taxon>Alteromonadales</taxon>
        <taxon>Alteromonadaceae</taxon>
        <taxon>Opacimonas</taxon>
    </lineage>
</organism>
<proteinExistence type="predicted"/>
<keyword evidence="1" id="KW-0969">Cilium</keyword>
<accession>A0AA41X3A8</accession>
<dbReference type="Proteomes" id="UP001165413">
    <property type="component" value="Unassembled WGS sequence"/>
</dbReference>
<reference evidence="1" key="1">
    <citation type="submission" date="2022-07" db="EMBL/GenBank/DDBJ databases">
        <title>Characterization of the Novel Bacterium Alteromonas immobilis LMIT006 and Alteromonas gregis LMIT007.</title>
        <authorList>
            <person name="Lin X."/>
        </authorList>
    </citation>
    <scope>NUCLEOTIDE SEQUENCE</scope>
    <source>
        <strain evidence="1">LMIT007</strain>
    </source>
</reference>
<keyword evidence="1" id="KW-0282">Flagellum</keyword>
<dbReference type="PANTHER" id="PTHR37166:SF1">
    <property type="entry name" value="PROTEIN FLAG"/>
    <property type="match status" value="1"/>
</dbReference>
<comment type="caution">
    <text evidence="1">The sequence shown here is derived from an EMBL/GenBank/DDBJ whole genome shotgun (WGS) entry which is preliminary data.</text>
</comment>
<dbReference type="Gene3D" id="3.30.160.170">
    <property type="entry name" value="FlaG-like"/>
    <property type="match status" value="1"/>
</dbReference>
<gene>
    <name evidence="1" type="ORF">NLF92_02520</name>
</gene>
<dbReference type="EMBL" id="JANATA010000002">
    <property type="protein sequence ID" value="MCP3427814.1"/>
    <property type="molecule type" value="Genomic_DNA"/>
</dbReference>
<dbReference type="InterPro" id="IPR035924">
    <property type="entry name" value="FlaG-like_sf"/>
</dbReference>
<dbReference type="AlphaFoldDB" id="A0AA41X3A8"/>
<evidence type="ECO:0000313" key="1">
    <source>
        <dbReference type="EMBL" id="MCP3427814.1"/>
    </source>
</evidence>
<dbReference type="RefSeq" id="WP_254098532.1">
    <property type="nucleotide sequence ID" value="NZ_JANATA010000002.1"/>
</dbReference>
<protein>
    <submittedName>
        <fullName evidence="1">Flagellar protein FlaG</fullName>
    </submittedName>
</protein>
<dbReference type="Pfam" id="PF03646">
    <property type="entry name" value="FlaG"/>
    <property type="match status" value="1"/>
</dbReference>
<keyword evidence="1" id="KW-0966">Cell projection</keyword>
<dbReference type="SUPFAM" id="SSF160214">
    <property type="entry name" value="FlaG-like"/>
    <property type="match status" value="1"/>
</dbReference>
<evidence type="ECO:0000313" key="2">
    <source>
        <dbReference type="Proteomes" id="UP001165413"/>
    </source>
</evidence>